<evidence type="ECO:0000256" key="1">
    <source>
        <dbReference type="ARBA" id="ARBA00004571"/>
    </source>
</evidence>
<gene>
    <name evidence="13" type="ORF">N2K84_15770</name>
</gene>
<dbReference type="InterPro" id="IPR039426">
    <property type="entry name" value="TonB-dep_rcpt-like"/>
</dbReference>
<keyword evidence="6 8" id="KW-0472">Membrane</keyword>
<protein>
    <submittedName>
        <fullName evidence="13">SusC/RagA family TonB-linked outer membrane protein</fullName>
    </submittedName>
</protein>
<accession>A0AA41Y699</accession>
<feature type="domain" description="TonB-dependent receptor plug" evidence="12">
    <location>
        <begin position="118"/>
        <end position="239"/>
    </location>
</feature>
<dbReference type="RefSeq" id="WP_282592792.1">
    <property type="nucleotide sequence ID" value="NZ_JAPAAF010000030.1"/>
</dbReference>
<evidence type="ECO:0000259" key="12">
    <source>
        <dbReference type="Pfam" id="PF07715"/>
    </source>
</evidence>
<dbReference type="InterPro" id="IPR008969">
    <property type="entry name" value="CarboxyPept-like_regulatory"/>
</dbReference>
<evidence type="ECO:0000256" key="10">
    <source>
        <dbReference type="SAM" id="SignalP"/>
    </source>
</evidence>
<keyword evidence="7 8" id="KW-0998">Cell outer membrane</keyword>
<dbReference type="GO" id="GO:0009279">
    <property type="term" value="C:cell outer membrane"/>
    <property type="evidence" value="ECO:0007669"/>
    <property type="project" value="UniProtKB-SubCell"/>
</dbReference>
<keyword evidence="5 9" id="KW-0798">TonB box</keyword>
<dbReference type="SUPFAM" id="SSF56935">
    <property type="entry name" value="Porins"/>
    <property type="match status" value="1"/>
</dbReference>
<evidence type="ECO:0000256" key="9">
    <source>
        <dbReference type="RuleBase" id="RU003357"/>
    </source>
</evidence>
<keyword evidence="10" id="KW-0732">Signal</keyword>
<feature type="domain" description="TonB-dependent receptor-like beta-barrel" evidence="11">
    <location>
        <begin position="445"/>
        <end position="838"/>
    </location>
</feature>
<name>A0AA41Y699_9BACT</name>
<evidence type="ECO:0000256" key="4">
    <source>
        <dbReference type="ARBA" id="ARBA00022692"/>
    </source>
</evidence>
<feature type="signal peptide" evidence="10">
    <location>
        <begin position="1"/>
        <end position="20"/>
    </location>
</feature>
<dbReference type="SUPFAM" id="SSF49464">
    <property type="entry name" value="Carboxypeptidase regulatory domain-like"/>
    <property type="match status" value="1"/>
</dbReference>
<evidence type="ECO:0000256" key="2">
    <source>
        <dbReference type="ARBA" id="ARBA00022448"/>
    </source>
</evidence>
<evidence type="ECO:0000256" key="8">
    <source>
        <dbReference type="PROSITE-ProRule" id="PRU01360"/>
    </source>
</evidence>
<evidence type="ECO:0000256" key="7">
    <source>
        <dbReference type="ARBA" id="ARBA00023237"/>
    </source>
</evidence>
<organism evidence="13 14">
    <name type="scientific">Gaoshiqia sediminis</name>
    <dbReference type="NCBI Taxonomy" id="2986998"/>
    <lineage>
        <taxon>Bacteria</taxon>
        <taxon>Pseudomonadati</taxon>
        <taxon>Bacteroidota</taxon>
        <taxon>Bacteroidia</taxon>
        <taxon>Marinilabiliales</taxon>
        <taxon>Prolixibacteraceae</taxon>
        <taxon>Gaoshiqia</taxon>
    </lineage>
</organism>
<evidence type="ECO:0000256" key="5">
    <source>
        <dbReference type="ARBA" id="ARBA00023077"/>
    </source>
</evidence>
<proteinExistence type="inferred from homology"/>
<dbReference type="InterPro" id="IPR012910">
    <property type="entry name" value="Plug_dom"/>
</dbReference>
<keyword evidence="3 8" id="KW-1134">Transmembrane beta strand</keyword>
<dbReference type="Pfam" id="PF07715">
    <property type="entry name" value="Plug"/>
    <property type="match status" value="1"/>
</dbReference>
<dbReference type="Proteomes" id="UP001163821">
    <property type="component" value="Unassembled WGS sequence"/>
</dbReference>
<dbReference type="Pfam" id="PF00593">
    <property type="entry name" value="TonB_dep_Rec_b-barrel"/>
    <property type="match status" value="1"/>
</dbReference>
<evidence type="ECO:0000313" key="14">
    <source>
        <dbReference type="Proteomes" id="UP001163821"/>
    </source>
</evidence>
<dbReference type="NCBIfam" id="TIGR04056">
    <property type="entry name" value="OMP_RagA_SusC"/>
    <property type="match status" value="1"/>
</dbReference>
<evidence type="ECO:0000259" key="11">
    <source>
        <dbReference type="Pfam" id="PF00593"/>
    </source>
</evidence>
<dbReference type="EMBL" id="JAPAAF010000030">
    <property type="protein sequence ID" value="MCW0484199.1"/>
    <property type="molecule type" value="Genomic_DNA"/>
</dbReference>
<dbReference type="InterPro" id="IPR023997">
    <property type="entry name" value="TonB-dep_OMP_SusC/RagA_CS"/>
</dbReference>
<keyword evidence="14" id="KW-1185">Reference proteome</keyword>
<dbReference type="InterPro" id="IPR023996">
    <property type="entry name" value="TonB-dep_OMP_SusC/RagA"/>
</dbReference>
<dbReference type="Pfam" id="PF13715">
    <property type="entry name" value="CarbopepD_reg_2"/>
    <property type="match status" value="1"/>
</dbReference>
<evidence type="ECO:0000256" key="3">
    <source>
        <dbReference type="ARBA" id="ARBA00022452"/>
    </source>
</evidence>
<feature type="chain" id="PRO_5041266781" evidence="10">
    <location>
        <begin position="21"/>
        <end position="1054"/>
    </location>
</feature>
<keyword evidence="4 8" id="KW-0812">Transmembrane</keyword>
<comment type="subcellular location">
    <subcellularLocation>
        <location evidence="1 8">Cell outer membrane</location>
        <topology evidence="1 8">Multi-pass membrane protein</topology>
    </subcellularLocation>
</comment>
<comment type="similarity">
    <text evidence="8 9">Belongs to the TonB-dependent receptor family.</text>
</comment>
<dbReference type="InterPro" id="IPR037066">
    <property type="entry name" value="Plug_dom_sf"/>
</dbReference>
<evidence type="ECO:0000313" key="13">
    <source>
        <dbReference type="EMBL" id="MCW0484199.1"/>
    </source>
</evidence>
<dbReference type="NCBIfam" id="TIGR04057">
    <property type="entry name" value="SusC_RagA_signa"/>
    <property type="match status" value="1"/>
</dbReference>
<dbReference type="InterPro" id="IPR036942">
    <property type="entry name" value="Beta-barrel_TonB_sf"/>
</dbReference>
<dbReference type="PROSITE" id="PS52016">
    <property type="entry name" value="TONB_DEPENDENT_REC_3"/>
    <property type="match status" value="1"/>
</dbReference>
<evidence type="ECO:0000256" key="6">
    <source>
        <dbReference type="ARBA" id="ARBA00023136"/>
    </source>
</evidence>
<comment type="caution">
    <text evidence="13">The sequence shown here is derived from an EMBL/GenBank/DDBJ whole genome shotgun (WGS) entry which is preliminary data.</text>
</comment>
<sequence>MKKIALLLAIFAIGLQAVLAQTKEITGTVTSADDGMSIPGVSVSVKGTTLGTITDLDGKYFLKVPQDAKTLVFSFVGMQTQEAAISGTTINVVMESDVVGINEVVVTAMGIRRDAKALGYAVQDVDSEELMKTGSPDLAKALQGKVAGIDIKVSSGMPGASSQIIIRGSRSFTGNNTPLYVIDGMPIASTASYNTGDGVTGADISNRALDINPNDIESINVLKGQAAAALYGLRASNGVVIITTKSGKGGAKGVPVVTINQTTSFEKVSRTPDYQTTWSQGYSGAYSSGTSMSWGAKITELPNDPTYGGNGNGHEGMYKVPQLEKAGLDPWVKPQVYNNWDDYYQTGVTSTSSANVSQADDNGNFSLGLGYTDQTGIALNTGMERWNAKATAERKLNNNFSVGFNANYAKTVIDKLTGANDGSLAGVLSAPSSYNLKGIPYHVPGDPYTQIYYRSLTFDNPYWIEKNNTFNEETNRFFGNGYVEYNATFTEDMNLTVKYQLGVDSYTTHFQDIFGYGSKGKTGEINNYGVTDMTYNSLLTANYDWKINNDFQLNVILGNELDHNRQKTYDQYGQEFNFGGWNHINNANTVTSSEEQYQNRTVGFFSSLSLSWKDMLFFNATGRNDIASSMPRDNRSFFYPSVSLGFIASELNFLKELDWLNFAKVRGSYAEVGQAGTYYENFFSKPNYGGGFWTGEPVAYPVDGVNTYIPNNILYDPALKPQNTKSYEVGVNLKMFKNRFGIDYTYSRQNVEDQIFQVPLAGSTGAASLMMNGGKVHTNSHEVMLYLTPISTKDFTWDLSVNYSKIDNVVDELAPGVESIFLGGFVTPQVRAGIGDTYPVIYGTQYKKNEKGQILVNENPGDADYGMPMAGDPGVLGSVSPDFILGGSSTFTYKNISLSAVFEWKNGGHMYSGSNGLLDLYGMSERTEDRESTFIYQGYKADGTPNDIVRGGETDPQAVQTLYSDVLSNIDEYYIFGNSFIKLRELSLKYFLPKNTIPKVDVSVSAFARNILLWTELPNFDPESSQGNNNIAGGFERFTLPQATSFGFGVEVKF</sequence>
<reference evidence="13" key="1">
    <citation type="submission" date="2022-10" db="EMBL/GenBank/DDBJ databases">
        <title>Gaoshiqiia sediminis gen. nov., sp. nov., isolated from coastal sediment.</title>
        <authorList>
            <person name="Yu W.X."/>
            <person name="Mu D.S."/>
            <person name="Du J.Z."/>
            <person name="Liang Y.Q."/>
        </authorList>
    </citation>
    <scope>NUCLEOTIDE SEQUENCE</scope>
    <source>
        <strain evidence="13">A06</strain>
    </source>
</reference>
<dbReference type="AlphaFoldDB" id="A0AA41Y699"/>
<dbReference type="Gene3D" id="2.40.170.20">
    <property type="entry name" value="TonB-dependent receptor, beta-barrel domain"/>
    <property type="match status" value="1"/>
</dbReference>
<dbReference type="Gene3D" id="2.60.40.1120">
    <property type="entry name" value="Carboxypeptidase-like, regulatory domain"/>
    <property type="match status" value="1"/>
</dbReference>
<dbReference type="Gene3D" id="2.170.130.10">
    <property type="entry name" value="TonB-dependent receptor, plug domain"/>
    <property type="match status" value="1"/>
</dbReference>
<dbReference type="InterPro" id="IPR000531">
    <property type="entry name" value="Beta-barrel_TonB"/>
</dbReference>
<keyword evidence="2 8" id="KW-0813">Transport</keyword>